<dbReference type="RefSeq" id="WP_120602129.1">
    <property type="nucleotide sequence ID" value="NZ_RAWE01000022.1"/>
</dbReference>
<proteinExistence type="predicted"/>
<keyword evidence="2" id="KW-1185">Reference proteome</keyword>
<sequence>MSTVLLDIPRALEARAADVLASVVGVDNIAFPNVLFSPKEGMPWARVDHLPARTGAAGLGQDAQTRHPGVFQVSLFYPLGEGAGPANAAAQAVCDGFARGTSLQVGATVVRIQSASAGPGLREEPWWMRPVSVFWLVHA</sequence>
<accession>A0A3A8KLI1</accession>
<comment type="caution">
    <text evidence="1">The sequence shown here is derived from an EMBL/GenBank/DDBJ whole genome shotgun (WGS) entry which is preliminary data.</text>
</comment>
<dbReference type="AlphaFoldDB" id="A0A3A8KLI1"/>
<evidence type="ECO:0000313" key="2">
    <source>
        <dbReference type="Proteomes" id="UP000268313"/>
    </source>
</evidence>
<dbReference type="Gene3D" id="3.30.2000.20">
    <property type="match status" value="1"/>
</dbReference>
<organism evidence="1 2">
    <name type="scientific">Corallococcus carmarthensis</name>
    <dbReference type="NCBI Taxonomy" id="2316728"/>
    <lineage>
        <taxon>Bacteria</taxon>
        <taxon>Pseudomonadati</taxon>
        <taxon>Myxococcota</taxon>
        <taxon>Myxococcia</taxon>
        <taxon>Myxococcales</taxon>
        <taxon>Cystobacterineae</taxon>
        <taxon>Myxococcaceae</taxon>
        <taxon>Corallococcus</taxon>
    </lineage>
</organism>
<dbReference type="Pfam" id="PF13554">
    <property type="entry name" value="Phage_tail_terminator_5"/>
    <property type="match status" value="1"/>
</dbReference>
<evidence type="ECO:0008006" key="3">
    <source>
        <dbReference type="Google" id="ProtNLM"/>
    </source>
</evidence>
<protein>
    <recommendedName>
        <fullName evidence="3">DUF3168 domain-containing protein</fullName>
    </recommendedName>
</protein>
<name>A0A3A8KLI1_9BACT</name>
<dbReference type="EMBL" id="RAWE01000022">
    <property type="protein sequence ID" value="RKH05075.1"/>
    <property type="molecule type" value="Genomic_DNA"/>
</dbReference>
<evidence type="ECO:0000313" key="1">
    <source>
        <dbReference type="EMBL" id="RKH05075.1"/>
    </source>
</evidence>
<dbReference type="InterPro" id="IPR025395">
    <property type="entry name" value="Phage_tail_terminator-like"/>
</dbReference>
<gene>
    <name evidence="1" type="ORF">D7X32_09165</name>
</gene>
<reference evidence="2" key="1">
    <citation type="submission" date="2018-09" db="EMBL/GenBank/DDBJ databases">
        <authorList>
            <person name="Livingstone P.G."/>
            <person name="Whitworth D.E."/>
        </authorList>
    </citation>
    <scope>NUCLEOTIDE SEQUENCE [LARGE SCALE GENOMIC DNA]</scope>
    <source>
        <strain evidence="2">CA043D</strain>
    </source>
</reference>
<dbReference type="Proteomes" id="UP000268313">
    <property type="component" value="Unassembled WGS sequence"/>
</dbReference>